<dbReference type="PANTHER" id="PTHR30121">
    <property type="entry name" value="UNCHARACTERIZED PROTEIN YJGR-RELATED"/>
    <property type="match status" value="1"/>
</dbReference>
<dbReference type="Proteomes" id="UP000345637">
    <property type="component" value="Unassembled WGS sequence"/>
</dbReference>
<reference evidence="1 2" key="1">
    <citation type="submission" date="2019-03" db="EMBL/GenBank/DDBJ databases">
        <authorList>
            <consortium name="Pathogen Informatics"/>
        </authorList>
    </citation>
    <scope>NUCLEOTIDE SEQUENCE [LARGE SCALE GENOMIC DNA]</scope>
    <source>
        <strain evidence="1 2">NCTC12998</strain>
    </source>
</reference>
<evidence type="ECO:0000313" key="2">
    <source>
        <dbReference type="Proteomes" id="UP000345637"/>
    </source>
</evidence>
<dbReference type="SUPFAM" id="SSF52540">
    <property type="entry name" value="P-loop containing nucleoside triphosphate hydrolases"/>
    <property type="match status" value="1"/>
</dbReference>
<sequence>MFMDEFWKWLADVEFSRFSLNMLKVIRKLNGIFVPATQSPDEIVKHPIAPAIIEQCSTQIFLANPKASRADYVEKMKVPESVYDIVRNLDPGERSMVVLKTPLRAGETRPFVAMAKMDLSGLGKLTKMLSGSEDNLKLFDTLYLEGMQPDDWKAAFLEQAL</sequence>
<dbReference type="PANTHER" id="PTHR30121:SF12">
    <property type="entry name" value="TYPE IV SECRETION SYSTEM PROTEIN CAGE"/>
    <property type="match status" value="1"/>
</dbReference>
<name>A0A485CST9_RAOPL</name>
<accession>A0A485CST9</accession>
<protein>
    <submittedName>
        <fullName evidence="1">Pertussis toxin liberation protein C</fullName>
    </submittedName>
</protein>
<evidence type="ECO:0000313" key="1">
    <source>
        <dbReference type="EMBL" id="VFS87475.1"/>
    </source>
</evidence>
<dbReference type="AlphaFoldDB" id="A0A485CST9"/>
<gene>
    <name evidence="1" type="primary">ptlC_1</name>
    <name evidence="1" type="ORF">NCTC12998_06381</name>
</gene>
<organism evidence="1 2">
    <name type="scientific">Raoultella planticola</name>
    <name type="common">Klebsiella planticola</name>
    <dbReference type="NCBI Taxonomy" id="575"/>
    <lineage>
        <taxon>Bacteria</taxon>
        <taxon>Pseudomonadati</taxon>
        <taxon>Pseudomonadota</taxon>
        <taxon>Gammaproteobacteria</taxon>
        <taxon>Enterobacterales</taxon>
        <taxon>Enterobacteriaceae</taxon>
        <taxon>Klebsiella/Raoultella group</taxon>
        <taxon>Raoultella</taxon>
    </lineage>
</organism>
<proteinExistence type="predicted"/>
<dbReference type="EMBL" id="CAADJE010000033">
    <property type="protein sequence ID" value="VFS87475.1"/>
    <property type="molecule type" value="Genomic_DNA"/>
</dbReference>
<dbReference type="InterPro" id="IPR027417">
    <property type="entry name" value="P-loop_NTPase"/>
</dbReference>
<dbReference type="Gene3D" id="3.40.50.300">
    <property type="entry name" value="P-loop containing nucleotide triphosphate hydrolases"/>
    <property type="match status" value="1"/>
</dbReference>
<dbReference type="InterPro" id="IPR051162">
    <property type="entry name" value="T4SS_component"/>
</dbReference>